<keyword evidence="2" id="KW-0963">Cytoplasm</keyword>
<dbReference type="SUPFAM" id="SSF54236">
    <property type="entry name" value="Ubiquitin-like"/>
    <property type="match status" value="1"/>
</dbReference>
<evidence type="ECO:0000313" key="5">
    <source>
        <dbReference type="Proteomes" id="UP000288716"/>
    </source>
</evidence>
<dbReference type="InterPro" id="IPR019748">
    <property type="entry name" value="FERM_central"/>
</dbReference>
<evidence type="ECO:0000313" key="4">
    <source>
        <dbReference type="EMBL" id="RWS23311.1"/>
    </source>
</evidence>
<evidence type="ECO:0000256" key="1">
    <source>
        <dbReference type="ARBA" id="ARBA00004496"/>
    </source>
</evidence>
<dbReference type="GO" id="GO:0005737">
    <property type="term" value="C:cytoplasm"/>
    <property type="evidence" value="ECO:0007669"/>
    <property type="project" value="UniProtKB-SubCell"/>
</dbReference>
<dbReference type="VEuPathDB" id="VectorBase:LDEU008729"/>
<feature type="non-terminal residue" evidence="4">
    <location>
        <position position="93"/>
    </location>
</feature>
<dbReference type="PANTHER" id="PTHR23280:SF15">
    <property type="entry name" value="BAND 4.1-LIKE PROTEIN 5"/>
    <property type="match status" value="1"/>
</dbReference>
<dbReference type="GO" id="GO:0031032">
    <property type="term" value="P:actomyosin structure organization"/>
    <property type="evidence" value="ECO:0007669"/>
    <property type="project" value="TreeGrafter"/>
</dbReference>
<dbReference type="PANTHER" id="PTHR23280">
    <property type="entry name" value="4.1 G PROTEIN"/>
    <property type="match status" value="1"/>
</dbReference>
<dbReference type="InterPro" id="IPR035963">
    <property type="entry name" value="FERM_2"/>
</dbReference>
<feature type="domain" description="FERM" evidence="3">
    <location>
        <begin position="1"/>
        <end position="93"/>
    </location>
</feature>
<dbReference type="Proteomes" id="UP000288716">
    <property type="component" value="Unassembled WGS sequence"/>
</dbReference>
<protein>
    <submittedName>
        <fullName evidence="4">Band 4.1-like protein 5</fullName>
    </submittedName>
</protein>
<sequence>MKWSPKTTIKKEANGGELFDALLQHWLDYTKSAHKQVKIGPPFTFHLRVKFYSSDPNNLKDEYVCYLFVLQSKLEILSDKLPCNEDMAAQLYA</sequence>
<dbReference type="PROSITE" id="PS50057">
    <property type="entry name" value="FERM_3"/>
    <property type="match status" value="1"/>
</dbReference>
<comment type="subcellular location">
    <subcellularLocation>
        <location evidence="1">Cytoplasm</location>
    </subcellularLocation>
</comment>
<dbReference type="STRING" id="299467.A0A443S724"/>
<dbReference type="EMBL" id="NCKV01006705">
    <property type="protein sequence ID" value="RWS23311.1"/>
    <property type="molecule type" value="Genomic_DNA"/>
</dbReference>
<reference evidence="4 5" key="1">
    <citation type="journal article" date="2018" name="Gigascience">
        <title>Genomes of trombidid mites reveal novel predicted allergens and laterally-transferred genes associated with secondary metabolism.</title>
        <authorList>
            <person name="Dong X."/>
            <person name="Chaisiri K."/>
            <person name="Xia D."/>
            <person name="Armstrong S.D."/>
            <person name="Fang Y."/>
            <person name="Donnelly M.J."/>
            <person name="Kadowaki T."/>
            <person name="McGarry J.W."/>
            <person name="Darby A.C."/>
            <person name="Makepeace B.L."/>
        </authorList>
    </citation>
    <scope>NUCLEOTIDE SEQUENCE [LARGE SCALE GENOMIC DNA]</scope>
    <source>
        <strain evidence="4">UoL-UT</strain>
    </source>
</reference>
<dbReference type="SUPFAM" id="SSF47031">
    <property type="entry name" value="Second domain of FERM"/>
    <property type="match status" value="1"/>
</dbReference>
<comment type="caution">
    <text evidence="4">The sequence shown here is derived from an EMBL/GenBank/DDBJ whole genome shotgun (WGS) entry which is preliminary data.</text>
</comment>
<evidence type="ECO:0000259" key="3">
    <source>
        <dbReference type="PROSITE" id="PS50057"/>
    </source>
</evidence>
<accession>A0A443S724</accession>
<organism evidence="4 5">
    <name type="scientific">Leptotrombidium deliense</name>
    <dbReference type="NCBI Taxonomy" id="299467"/>
    <lineage>
        <taxon>Eukaryota</taxon>
        <taxon>Metazoa</taxon>
        <taxon>Ecdysozoa</taxon>
        <taxon>Arthropoda</taxon>
        <taxon>Chelicerata</taxon>
        <taxon>Arachnida</taxon>
        <taxon>Acari</taxon>
        <taxon>Acariformes</taxon>
        <taxon>Trombidiformes</taxon>
        <taxon>Prostigmata</taxon>
        <taxon>Anystina</taxon>
        <taxon>Parasitengona</taxon>
        <taxon>Trombiculoidea</taxon>
        <taxon>Trombiculidae</taxon>
        <taxon>Leptotrombidium</taxon>
    </lineage>
</organism>
<dbReference type="AlphaFoldDB" id="A0A443S724"/>
<dbReference type="OrthoDB" id="6235974at2759"/>
<dbReference type="GO" id="GO:0005856">
    <property type="term" value="C:cytoskeleton"/>
    <property type="evidence" value="ECO:0007669"/>
    <property type="project" value="TreeGrafter"/>
</dbReference>
<keyword evidence="5" id="KW-1185">Reference proteome</keyword>
<evidence type="ECO:0000256" key="2">
    <source>
        <dbReference type="ARBA" id="ARBA00022490"/>
    </source>
</evidence>
<gene>
    <name evidence="4" type="ORF">B4U80_03758</name>
</gene>
<proteinExistence type="predicted"/>
<dbReference type="InterPro" id="IPR000299">
    <property type="entry name" value="FERM_domain"/>
</dbReference>
<dbReference type="InterPro" id="IPR029071">
    <property type="entry name" value="Ubiquitin-like_domsf"/>
</dbReference>
<dbReference type="CDD" id="cd14473">
    <property type="entry name" value="FERM_B-lobe"/>
    <property type="match status" value="1"/>
</dbReference>
<name>A0A443S724_9ACAR</name>
<dbReference type="Gene3D" id="1.20.80.60">
    <property type="match status" value="1"/>
</dbReference>